<dbReference type="RefSeq" id="WP_281245640.1">
    <property type="nucleotide sequence ID" value="NZ_FOGZ01000008.1"/>
</dbReference>
<name>A0A1H9RMF8_9ACTN</name>
<evidence type="ECO:0000313" key="2">
    <source>
        <dbReference type="Proteomes" id="UP000198815"/>
    </source>
</evidence>
<dbReference type="EMBL" id="FOGZ01000008">
    <property type="protein sequence ID" value="SER73904.1"/>
    <property type="molecule type" value="Genomic_DNA"/>
</dbReference>
<proteinExistence type="predicted"/>
<keyword evidence="2" id="KW-1185">Reference proteome</keyword>
<reference evidence="1 2" key="1">
    <citation type="submission" date="2016-10" db="EMBL/GenBank/DDBJ databases">
        <authorList>
            <person name="de Groot N.N."/>
        </authorList>
    </citation>
    <scope>NUCLEOTIDE SEQUENCE [LARGE SCALE GENOMIC DNA]</scope>
    <source>
        <strain evidence="1 2">DSM 16859</strain>
    </source>
</reference>
<dbReference type="Proteomes" id="UP000198815">
    <property type="component" value="Unassembled WGS sequence"/>
</dbReference>
<accession>A0A1H9RMF8</accession>
<protein>
    <submittedName>
        <fullName evidence="1">Uncharacterized protein</fullName>
    </submittedName>
</protein>
<organism evidence="1 2">
    <name type="scientific">Propionibacterium cyclohexanicum</name>
    <dbReference type="NCBI Taxonomy" id="64702"/>
    <lineage>
        <taxon>Bacteria</taxon>
        <taxon>Bacillati</taxon>
        <taxon>Actinomycetota</taxon>
        <taxon>Actinomycetes</taxon>
        <taxon>Propionibacteriales</taxon>
        <taxon>Propionibacteriaceae</taxon>
        <taxon>Propionibacterium</taxon>
    </lineage>
</organism>
<sequence length="44" mass="4387">MINFMGSLGSVLMFAVGGLLGGRFGYPGPFVLAGVLMVVAAPTA</sequence>
<gene>
    <name evidence="1" type="ORF">SAMN05443377_10833</name>
</gene>
<dbReference type="STRING" id="64702.SAMN05443377_10833"/>
<evidence type="ECO:0000313" key="1">
    <source>
        <dbReference type="EMBL" id="SER73904.1"/>
    </source>
</evidence>
<dbReference type="AlphaFoldDB" id="A0A1H9RMF8"/>